<evidence type="ECO:0008006" key="3">
    <source>
        <dbReference type="Google" id="ProtNLM"/>
    </source>
</evidence>
<protein>
    <recommendedName>
        <fullName evidence="3">DUF2726 domain-containing protein</fullName>
    </recommendedName>
</protein>
<proteinExistence type="predicted"/>
<dbReference type="AlphaFoldDB" id="A0A5S3R7I6"/>
<accession>A0A5S3R7I6</accession>
<gene>
    <name evidence="1" type="ORF">FFL34_06900</name>
</gene>
<evidence type="ECO:0000313" key="1">
    <source>
        <dbReference type="EMBL" id="TMN21873.1"/>
    </source>
</evidence>
<dbReference type="Gene3D" id="3.40.960.10">
    <property type="entry name" value="VSR Endonuclease"/>
    <property type="match status" value="1"/>
</dbReference>
<organism evidence="1 2">
    <name type="scientific">Lentibacillus cibarius</name>
    <dbReference type="NCBI Taxonomy" id="2583219"/>
    <lineage>
        <taxon>Bacteria</taxon>
        <taxon>Bacillati</taxon>
        <taxon>Bacillota</taxon>
        <taxon>Bacilli</taxon>
        <taxon>Bacillales</taxon>
        <taxon>Bacillaceae</taxon>
        <taxon>Lentibacillus</taxon>
    </lineage>
</organism>
<dbReference type="EMBL" id="VCIA01000001">
    <property type="protein sequence ID" value="TMN21873.1"/>
    <property type="molecule type" value="Genomic_DNA"/>
</dbReference>
<dbReference type="RefSeq" id="WP_138602701.1">
    <property type="nucleotide sequence ID" value="NZ_VCIA01000001.1"/>
</dbReference>
<comment type="caution">
    <text evidence="1">The sequence shown here is derived from an EMBL/GenBank/DDBJ whole genome shotgun (WGS) entry which is preliminary data.</text>
</comment>
<name>A0A5S3R7I6_9BACI</name>
<evidence type="ECO:0000313" key="2">
    <source>
        <dbReference type="Proteomes" id="UP000306980"/>
    </source>
</evidence>
<dbReference type="OrthoDB" id="2086462at2"/>
<dbReference type="Proteomes" id="UP000306980">
    <property type="component" value="Unassembled WGS sequence"/>
</dbReference>
<reference evidence="1 2" key="1">
    <citation type="submission" date="2019-05" db="EMBL/GenBank/DDBJ databases">
        <title>Genomic analysis of Lentibacillus sp. NKC220-2.</title>
        <authorList>
            <person name="Oh Y.J."/>
        </authorList>
    </citation>
    <scope>NUCLEOTIDE SEQUENCE [LARGE SCALE GENOMIC DNA]</scope>
    <source>
        <strain evidence="1 2">NKC220-2</strain>
    </source>
</reference>
<sequence>MYPKKFLEGSRCRWCTFEQRGEKQRKTTRDFQREVKMETGDEFEVISEYQGAHEPIQVKHRECGRIFELEAARNLLVFPRCRLCKNNESIGEKMVREFLQERSWDYQSQYRFYDCRDRYPLPFDFAVFNKNELAFLIEYDGHGHFRPVEIYGGEEEFKEVKRRDQMKTDYCKERNIHLLRIPYFEREDMAEIIDQFIEENELSME</sequence>